<evidence type="ECO:0008006" key="4">
    <source>
        <dbReference type="Google" id="ProtNLM"/>
    </source>
</evidence>
<feature type="compositionally biased region" description="Basic and acidic residues" evidence="1">
    <location>
        <begin position="65"/>
        <end position="77"/>
    </location>
</feature>
<reference evidence="2 3" key="1">
    <citation type="journal article" date="2020" name="BMC Genomics">
        <title>Correction to: Identification and distribution of gene clusters required for synthesis of sphingolipid metabolism inhibitors in diverse species of the filamentous fungus Fusarium.</title>
        <authorList>
            <person name="Kim H.S."/>
            <person name="Lohmar J.M."/>
            <person name="Busman M."/>
            <person name="Brown D.W."/>
            <person name="Naumann T.A."/>
            <person name="Divon H.H."/>
            <person name="Lysoe E."/>
            <person name="Uhlig S."/>
            <person name="Proctor R.H."/>
        </authorList>
    </citation>
    <scope>NUCLEOTIDE SEQUENCE [LARGE SCALE GENOMIC DNA]</scope>
    <source>
        <strain evidence="2 3">NRRL 25214</strain>
    </source>
</reference>
<feature type="compositionally biased region" description="Polar residues" evidence="1">
    <location>
        <begin position="434"/>
        <end position="445"/>
    </location>
</feature>
<feature type="region of interest" description="Disordered" evidence="1">
    <location>
        <begin position="345"/>
        <end position="448"/>
    </location>
</feature>
<evidence type="ECO:0000256" key="1">
    <source>
        <dbReference type="SAM" id="MobiDB-lite"/>
    </source>
</evidence>
<comment type="caution">
    <text evidence="2">The sequence shown here is derived from an EMBL/GenBank/DDBJ whole genome shotgun (WGS) entry which is preliminary data.</text>
</comment>
<feature type="compositionally biased region" description="Polar residues" evidence="1">
    <location>
        <begin position="78"/>
        <end position="92"/>
    </location>
</feature>
<organism evidence="2 3">
    <name type="scientific">Fusarium anthophilum</name>
    <dbReference type="NCBI Taxonomy" id="48485"/>
    <lineage>
        <taxon>Eukaryota</taxon>
        <taxon>Fungi</taxon>
        <taxon>Dikarya</taxon>
        <taxon>Ascomycota</taxon>
        <taxon>Pezizomycotina</taxon>
        <taxon>Sordariomycetes</taxon>
        <taxon>Hypocreomycetidae</taxon>
        <taxon>Hypocreales</taxon>
        <taxon>Nectriaceae</taxon>
        <taxon>Fusarium</taxon>
        <taxon>Fusarium fujikuroi species complex</taxon>
    </lineage>
</organism>
<protein>
    <recommendedName>
        <fullName evidence="4">C2H2-type domain-containing protein</fullName>
    </recommendedName>
</protein>
<dbReference type="PANTHER" id="PTHR38166:SF1">
    <property type="entry name" value="C2H2-TYPE DOMAIN-CONTAINING PROTEIN"/>
    <property type="match status" value="1"/>
</dbReference>
<feature type="compositionally biased region" description="Basic and acidic residues" evidence="1">
    <location>
        <begin position="102"/>
        <end position="111"/>
    </location>
</feature>
<dbReference type="EMBL" id="JABEVY010000214">
    <property type="protein sequence ID" value="KAF5242188.1"/>
    <property type="molecule type" value="Genomic_DNA"/>
</dbReference>
<proteinExistence type="predicted"/>
<dbReference type="AlphaFoldDB" id="A0A8H4Z8D1"/>
<dbReference type="PANTHER" id="PTHR38166">
    <property type="entry name" value="C2H2-TYPE DOMAIN-CONTAINING PROTEIN-RELATED"/>
    <property type="match status" value="1"/>
</dbReference>
<evidence type="ECO:0000313" key="2">
    <source>
        <dbReference type="EMBL" id="KAF5242188.1"/>
    </source>
</evidence>
<gene>
    <name evidence="2" type="ORF">FANTH_8820</name>
</gene>
<keyword evidence="3" id="KW-1185">Reference proteome</keyword>
<sequence length="485" mass="53723">MEIDILGKALQFNIFDFLEAKTILQGNTPPMLAKYMVKGGHCNRVEQEGELGSPQEGTCSQEDETVQKWDATKHQERSSTSAGKKRSTSSAGHPNDEDDQNDPDKHGDVSGKRSKKRVKESGLKFACPFFKCHSTFKTEDELSNHQRQTVPCEICAPESQDRHGLSTINAETEKRLRSRKTTKSLTEEEKWFNMYQIIFPSHSPPTSPYHSDTEDLAKLFKRSIGPRFRHDLRERIEKAIADSIPISTLVDNIAHQAMAALANALLNDRDIDEKDSETSQDWLPVETFVDELSAGTSVANCSEDVSSNPKNLPNELESLPQSMNEGKMNHSITADSCRTDRLLATIRPPNDSNSGIEGLNSPLGSGDDIGLLKTSGPPSHLESEGQVKEGTAGLRRTTSRESLLPPSLGASQLVVHETPSRCSDGNSIRHDAGDTSQKQPESSQLPPCAYDDLGFETWERAFDQGLMSTYDIYTTFSPFPERLID</sequence>
<name>A0A8H4Z8D1_9HYPO</name>
<accession>A0A8H4Z8D1</accession>
<feature type="region of interest" description="Disordered" evidence="1">
    <location>
        <begin position="47"/>
        <end position="117"/>
    </location>
</feature>
<evidence type="ECO:0000313" key="3">
    <source>
        <dbReference type="Proteomes" id="UP000573603"/>
    </source>
</evidence>
<dbReference type="Proteomes" id="UP000573603">
    <property type="component" value="Unassembled WGS sequence"/>
</dbReference>